<evidence type="ECO:0000313" key="3">
    <source>
        <dbReference type="Proteomes" id="UP000660611"/>
    </source>
</evidence>
<dbReference type="InterPro" id="IPR051207">
    <property type="entry name" value="ComplexI_NDUFA9_subunit"/>
</dbReference>
<evidence type="ECO:0000313" key="2">
    <source>
        <dbReference type="EMBL" id="GIG52872.1"/>
    </source>
</evidence>
<dbReference type="InterPro" id="IPR001509">
    <property type="entry name" value="Epimerase_deHydtase"/>
</dbReference>
<proteinExistence type="predicted"/>
<dbReference type="AlphaFoldDB" id="A0A919UER3"/>
<feature type="domain" description="NAD-dependent epimerase/dehydratase" evidence="1">
    <location>
        <begin position="4"/>
        <end position="222"/>
    </location>
</feature>
<name>A0A919UER3_9ACTN</name>
<dbReference type="PANTHER" id="PTHR12126:SF11">
    <property type="entry name" value="NADH DEHYDROGENASE [UBIQUINONE] 1 ALPHA SUBCOMPLEX SUBUNIT 9, MITOCHONDRIAL"/>
    <property type="match status" value="1"/>
</dbReference>
<reference evidence="2" key="1">
    <citation type="submission" date="2021-01" db="EMBL/GenBank/DDBJ databases">
        <title>Whole genome shotgun sequence of Dactylosporangium siamense NBRC 106093.</title>
        <authorList>
            <person name="Komaki H."/>
            <person name="Tamura T."/>
        </authorList>
    </citation>
    <scope>NUCLEOTIDE SEQUENCE</scope>
    <source>
        <strain evidence="2">NBRC 106093</strain>
    </source>
</reference>
<dbReference type="EMBL" id="BONQ01000194">
    <property type="protein sequence ID" value="GIG52872.1"/>
    <property type="molecule type" value="Genomic_DNA"/>
</dbReference>
<dbReference type="Pfam" id="PF01370">
    <property type="entry name" value="Epimerase"/>
    <property type="match status" value="1"/>
</dbReference>
<protein>
    <recommendedName>
        <fullName evidence="1">NAD-dependent epimerase/dehydratase domain-containing protein</fullName>
    </recommendedName>
</protein>
<evidence type="ECO:0000259" key="1">
    <source>
        <dbReference type="Pfam" id="PF01370"/>
    </source>
</evidence>
<dbReference type="RefSeq" id="WP_203854470.1">
    <property type="nucleotide sequence ID" value="NZ_BAAAVW010000030.1"/>
</dbReference>
<dbReference type="InterPro" id="IPR036291">
    <property type="entry name" value="NAD(P)-bd_dom_sf"/>
</dbReference>
<dbReference type="GO" id="GO:0044877">
    <property type="term" value="F:protein-containing complex binding"/>
    <property type="evidence" value="ECO:0007669"/>
    <property type="project" value="TreeGrafter"/>
</dbReference>
<keyword evidence="3" id="KW-1185">Reference proteome</keyword>
<comment type="caution">
    <text evidence="2">The sequence shown here is derived from an EMBL/GenBank/DDBJ whole genome shotgun (WGS) entry which is preliminary data.</text>
</comment>
<dbReference type="PANTHER" id="PTHR12126">
    <property type="entry name" value="NADH-UBIQUINONE OXIDOREDUCTASE 39 KDA SUBUNIT-RELATED"/>
    <property type="match status" value="1"/>
</dbReference>
<dbReference type="Gene3D" id="3.40.50.720">
    <property type="entry name" value="NAD(P)-binding Rossmann-like Domain"/>
    <property type="match status" value="1"/>
</dbReference>
<accession>A0A919UER3</accession>
<dbReference type="SUPFAM" id="SSF51735">
    <property type="entry name" value="NAD(P)-binding Rossmann-fold domains"/>
    <property type="match status" value="1"/>
</dbReference>
<sequence>MRLLILGGTWFLGRALGEAAFEQGWSVTTFNRGVSAFDLPGVQVIRGDREQPGDWSRLAEHGPWDAVIDTIGYVPSQVLAGAKALEPVMGRYVFLSSVNVYTGWPNEPLNDVSPVFDCPPDADADFGADLGYAGQYGALKAGCERAVVETIGTDRATVLRPGVILGPNEYVGRLTWWLARAERGGHLLAPGPPERPIQPIDVRDVARFAMRCATGRQNGSFNLTAPVGHATFADLVSACIDTTGADTEPVWVDPSWLVERGVQQWTELPLWRTHSGVWNVDSSRATEEGLRCRPLATTVADTWSWMTAGGAAVTGSGEASRAADHGLATLRELEILRAWTMRA</sequence>
<organism evidence="2 3">
    <name type="scientific">Dactylosporangium siamense</name>
    <dbReference type="NCBI Taxonomy" id="685454"/>
    <lineage>
        <taxon>Bacteria</taxon>
        <taxon>Bacillati</taxon>
        <taxon>Actinomycetota</taxon>
        <taxon>Actinomycetes</taxon>
        <taxon>Micromonosporales</taxon>
        <taxon>Micromonosporaceae</taxon>
        <taxon>Dactylosporangium</taxon>
    </lineage>
</organism>
<dbReference type="Proteomes" id="UP000660611">
    <property type="component" value="Unassembled WGS sequence"/>
</dbReference>
<gene>
    <name evidence="2" type="ORF">Dsi01nite_109130</name>
</gene>